<feature type="domain" description="Crinkler effector protein N-terminal" evidence="4">
    <location>
        <begin position="6"/>
        <end position="106"/>
    </location>
</feature>
<accession>A0A8I3A7Q1</accession>
<feature type="domain" description="Crinkler effector protein N-terminal" evidence="4">
    <location>
        <begin position="119"/>
        <end position="213"/>
    </location>
</feature>
<reference evidence="5" key="1">
    <citation type="submission" date="2021-03" db="EMBL/GenBank/DDBJ databases">
        <title>Evolutionary innovations through gain and loss of genes in the ectomycorrhizal Boletales.</title>
        <authorList>
            <person name="Wu G."/>
            <person name="Miyauchi S."/>
            <person name="Morin E."/>
            <person name="Yang Z.-L."/>
            <person name="Xu J."/>
            <person name="Martin F.M."/>
        </authorList>
    </citation>
    <scope>NUCLEOTIDE SEQUENCE</scope>
    <source>
        <strain evidence="5">BR01</strain>
    </source>
</reference>
<evidence type="ECO:0000256" key="3">
    <source>
        <dbReference type="ARBA" id="ARBA00022525"/>
    </source>
</evidence>
<organism evidence="5 6">
    <name type="scientific">Boletus reticuloceps</name>
    <dbReference type="NCBI Taxonomy" id="495285"/>
    <lineage>
        <taxon>Eukaryota</taxon>
        <taxon>Fungi</taxon>
        <taxon>Dikarya</taxon>
        <taxon>Basidiomycota</taxon>
        <taxon>Agaricomycotina</taxon>
        <taxon>Agaricomycetes</taxon>
        <taxon>Agaricomycetidae</taxon>
        <taxon>Boletales</taxon>
        <taxon>Boletineae</taxon>
        <taxon>Boletaceae</taxon>
        <taxon>Boletoideae</taxon>
        <taxon>Boletus</taxon>
    </lineage>
</organism>
<dbReference type="Pfam" id="PF20147">
    <property type="entry name" value="Crinkler"/>
    <property type="match status" value="2"/>
</dbReference>
<keyword evidence="6" id="KW-1185">Reference proteome</keyword>
<dbReference type="EMBL" id="JAGFBS010000016">
    <property type="protein sequence ID" value="KAG6374933.1"/>
    <property type="molecule type" value="Genomic_DNA"/>
</dbReference>
<dbReference type="OrthoDB" id="2427869at2759"/>
<dbReference type="InterPro" id="IPR045379">
    <property type="entry name" value="Crinkler_N"/>
</dbReference>
<keyword evidence="3" id="KW-0964">Secreted</keyword>
<dbReference type="GO" id="GO:0043657">
    <property type="term" value="C:host cell"/>
    <property type="evidence" value="ECO:0007669"/>
    <property type="project" value="UniProtKB-SubCell"/>
</dbReference>
<comment type="subcellular location">
    <subcellularLocation>
        <location evidence="1">Host cell</location>
    </subcellularLocation>
    <subcellularLocation>
        <location evidence="2">Secreted</location>
    </subcellularLocation>
</comment>
<proteinExistence type="predicted"/>
<evidence type="ECO:0000313" key="6">
    <source>
        <dbReference type="Proteomes" id="UP000683000"/>
    </source>
</evidence>
<name>A0A8I3A7Q1_9AGAM</name>
<evidence type="ECO:0000256" key="1">
    <source>
        <dbReference type="ARBA" id="ARBA00004340"/>
    </source>
</evidence>
<protein>
    <recommendedName>
        <fullName evidence="4">Crinkler effector protein N-terminal domain-containing protein</fullName>
    </recommendedName>
</protein>
<comment type="caution">
    <text evidence="5">The sequence shown here is derived from an EMBL/GenBank/DDBJ whole genome shotgun (WGS) entry which is preliminary data.</text>
</comment>
<sequence>MSTTPVALNCLISGQDSSRIFHVKVPSTDNVIALKEAIKEKISEEFNGVNPTDLTLWNVSLPCDNVLEQHIQDVKLSDDTKLHPVKKLSRIFSGAFDDELLHIIVEVPLHVNTEKHMDTVFCLVWGKDVESIFRVHITIKENLVLHLKMAISSMAKLDMTDMALWNVKISLGNTITERIQKLNLNFEKPLQAMDSLSTVFHDPPNPNSLHIIITSCKKPPASKLSFHIFFY</sequence>
<dbReference type="Proteomes" id="UP000683000">
    <property type="component" value="Unassembled WGS sequence"/>
</dbReference>
<evidence type="ECO:0000256" key="2">
    <source>
        <dbReference type="ARBA" id="ARBA00004613"/>
    </source>
</evidence>
<gene>
    <name evidence="5" type="ORF">JVT61DRAFT_3682</name>
</gene>
<dbReference type="AlphaFoldDB" id="A0A8I3A7Q1"/>
<evidence type="ECO:0000259" key="4">
    <source>
        <dbReference type="Pfam" id="PF20147"/>
    </source>
</evidence>
<dbReference type="GO" id="GO:0005576">
    <property type="term" value="C:extracellular region"/>
    <property type="evidence" value="ECO:0007669"/>
    <property type="project" value="UniProtKB-SubCell"/>
</dbReference>
<evidence type="ECO:0000313" key="5">
    <source>
        <dbReference type="EMBL" id="KAG6374933.1"/>
    </source>
</evidence>